<evidence type="ECO:0008006" key="3">
    <source>
        <dbReference type="Google" id="ProtNLM"/>
    </source>
</evidence>
<dbReference type="EMBL" id="LHPM01000014">
    <property type="protein sequence ID" value="OAL65308.1"/>
    <property type="molecule type" value="Genomic_DNA"/>
</dbReference>
<accession>A0A178EZG0</accession>
<proteinExistence type="predicted"/>
<comment type="caution">
    <text evidence="1">The sequence shown here is derived from an EMBL/GenBank/DDBJ whole genome shotgun (WGS) entry which is preliminary data.</text>
</comment>
<dbReference type="VEuPathDB" id="FungiDB:TERG_12490"/>
<evidence type="ECO:0000313" key="2">
    <source>
        <dbReference type="Proteomes" id="UP000243015"/>
    </source>
</evidence>
<protein>
    <recommendedName>
        <fullName evidence="3">Aminoglycoside phosphotransferase domain-containing protein</fullName>
    </recommendedName>
</protein>
<name>A0A178EZG0_TRIRU</name>
<reference evidence="1 2" key="1">
    <citation type="submission" date="2016-05" db="EMBL/GenBank/DDBJ databases">
        <title>Genome sequencing of Trichophyton rubrum CMCC(F)T1i isolated from hair.</title>
        <authorList>
            <person name="Zhan P."/>
            <person name="Tao Y."/>
            <person name="Liu W."/>
        </authorList>
    </citation>
    <scope>NUCLEOTIDE SEQUENCE [LARGE SCALE GENOMIC DNA]</scope>
    <source>
        <strain evidence="2">CMCC(F)T1i</strain>
    </source>
</reference>
<gene>
    <name evidence="1" type="ORF">A7C99_3793</name>
</gene>
<evidence type="ECO:0000313" key="1">
    <source>
        <dbReference type="EMBL" id="OAL65308.1"/>
    </source>
</evidence>
<dbReference type="AlphaFoldDB" id="A0A178EZG0"/>
<sequence>MLPEEKYGAAIRYIEDHASIPAPFIVRWGTKDESLLHLGLFIITDYIDRAMDLGEGLDTWRACCSSFPGYPRIESLVQRDQNDFIWKIVEVIGSEFTYAVALEFSPVSPGGC</sequence>
<organism evidence="1 2">
    <name type="scientific">Trichophyton rubrum</name>
    <name type="common">Athlete's foot fungus</name>
    <name type="synonym">Epidermophyton rubrum</name>
    <dbReference type="NCBI Taxonomy" id="5551"/>
    <lineage>
        <taxon>Eukaryota</taxon>
        <taxon>Fungi</taxon>
        <taxon>Dikarya</taxon>
        <taxon>Ascomycota</taxon>
        <taxon>Pezizomycotina</taxon>
        <taxon>Eurotiomycetes</taxon>
        <taxon>Eurotiomycetidae</taxon>
        <taxon>Onygenales</taxon>
        <taxon>Arthrodermataceae</taxon>
        <taxon>Trichophyton</taxon>
    </lineage>
</organism>
<dbReference type="Proteomes" id="UP000243015">
    <property type="component" value="Unassembled WGS sequence"/>
</dbReference>